<dbReference type="EMBL" id="PIOD01000010">
    <property type="protein sequence ID" value="RDW18625.1"/>
    <property type="molecule type" value="Genomic_DNA"/>
</dbReference>
<proteinExistence type="predicted"/>
<protein>
    <submittedName>
        <fullName evidence="1">Uncharacterized protein</fullName>
    </submittedName>
</protein>
<keyword evidence="2" id="KW-1185">Reference proteome</keyword>
<evidence type="ECO:0000313" key="1">
    <source>
        <dbReference type="EMBL" id="RDW18625.1"/>
    </source>
</evidence>
<organism evidence="1 2">
    <name type="scientific">Oceanobacillus chungangensis</name>
    <dbReference type="NCBI Taxonomy" id="1229152"/>
    <lineage>
        <taxon>Bacteria</taxon>
        <taxon>Bacillati</taxon>
        <taxon>Bacillota</taxon>
        <taxon>Bacilli</taxon>
        <taxon>Bacillales</taxon>
        <taxon>Bacillaceae</taxon>
        <taxon>Oceanobacillus</taxon>
    </lineage>
</organism>
<dbReference type="OrthoDB" id="2721053at2"/>
<name>A0A3D8PUK8_9BACI</name>
<dbReference type="Proteomes" id="UP000256520">
    <property type="component" value="Unassembled WGS sequence"/>
</dbReference>
<reference evidence="2" key="1">
    <citation type="submission" date="2017-11" db="EMBL/GenBank/DDBJ databases">
        <authorList>
            <person name="Zhu W."/>
        </authorList>
    </citation>
    <scope>NUCLEOTIDE SEQUENCE [LARGE SCALE GENOMIC DNA]</scope>
    <source>
        <strain evidence="2">CAU 1051</strain>
    </source>
</reference>
<accession>A0A3D8PUK8</accession>
<gene>
    <name evidence="1" type="ORF">CWR45_09925</name>
</gene>
<sequence>MNTNNPELVVPAVLAGLLGGAILALVDNKATGRLKEEKPSIIERLKQAEHKFYLDGMERADQIEEIKREVDQAVTL</sequence>
<dbReference type="AlphaFoldDB" id="A0A3D8PUK8"/>
<comment type="caution">
    <text evidence="1">The sequence shown here is derived from an EMBL/GenBank/DDBJ whole genome shotgun (WGS) entry which is preliminary data.</text>
</comment>
<evidence type="ECO:0000313" key="2">
    <source>
        <dbReference type="Proteomes" id="UP000256520"/>
    </source>
</evidence>
<dbReference type="RefSeq" id="WP_115749720.1">
    <property type="nucleotide sequence ID" value="NZ_PIOD01000010.1"/>
</dbReference>